<evidence type="ECO:0000313" key="5">
    <source>
        <dbReference type="Proteomes" id="UP000004995"/>
    </source>
</evidence>
<dbReference type="EMBL" id="CM003533">
    <property type="protein sequence ID" value="RCV31473.1"/>
    <property type="molecule type" value="Genomic_DNA"/>
</dbReference>
<protein>
    <recommendedName>
        <fullName evidence="2">NF-kappa-B-activating protein C-terminal domain-containing protein</fullName>
    </recommendedName>
</protein>
<evidence type="ECO:0000259" key="2">
    <source>
        <dbReference type="Pfam" id="PF06047"/>
    </source>
</evidence>
<gene>
    <name evidence="3" type="ORF">SETIT_6G180400v2</name>
</gene>
<evidence type="ECO:0000313" key="4">
    <source>
        <dbReference type="EnsemblPlants" id="KQL02157"/>
    </source>
</evidence>
<organism evidence="3">
    <name type="scientific">Setaria italica</name>
    <name type="common">Foxtail millet</name>
    <name type="synonym">Panicum italicum</name>
    <dbReference type="NCBI Taxonomy" id="4555"/>
    <lineage>
        <taxon>Eukaryota</taxon>
        <taxon>Viridiplantae</taxon>
        <taxon>Streptophyta</taxon>
        <taxon>Embryophyta</taxon>
        <taxon>Tracheophyta</taxon>
        <taxon>Spermatophyta</taxon>
        <taxon>Magnoliopsida</taxon>
        <taxon>Liliopsida</taxon>
        <taxon>Poales</taxon>
        <taxon>Poaceae</taxon>
        <taxon>PACMAD clade</taxon>
        <taxon>Panicoideae</taxon>
        <taxon>Panicodae</taxon>
        <taxon>Paniceae</taxon>
        <taxon>Cenchrinae</taxon>
        <taxon>Setaria</taxon>
    </lineage>
</organism>
<dbReference type="EMBL" id="AGNK02003930">
    <property type="status" value="NOT_ANNOTATED_CDS"/>
    <property type="molecule type" value="Genomic_DNA"/>
</dbReference>
<dbReference type="InterPro" id="IPR040466">
    <property type="entry name" value="NKAP"/>
</dbReference>
<dbReference type="EnsemblPlants" id="KQL02157">
    <property type="protein sequence ID" value="KQL02157"/>
    <property type="gene ID" value="SETIT_015057mg"/>
</dbReference>
<dbReference type="AlphaFoldDB" id="K3YLD4"/>
<dbReference type="HOGENOM" id="CLU_2626657_0_0_1"/>
<evidence type="ECO:0000313" key="3">
    <source>
        <dbReference type="EMBL" id="RCV31473.1"/>
    </source>
</evidence>
<dbReference type="PANTHER" id="PTHR13087">
    <property type="entry name" value="NF-KAPPA B ACTIVATING PROTEIN"/>
    <property type="match status" value="1"/>
</dbReference>
<dbReference type="OrthoDB" id="681563at2759"/>
<keyword evidence="5" id="KW-1185">Reference proteome</keyword>
<feature type="domain" description="NF-kappa-B-activating protein C-terminal" evidence="2">
    <location>
        <begin position="1"/>
        <end position="51"/>
    </location>
</feature>
<dbReference type="STRING" id="4555.K3YLD4"/>
<reference evidence="4" key="3">
    <citation type="submission" date="2018-08" db="UniProtKB">
        <authorList>
            <consortium name="EnsemblPlants"/>
        </authorList>
    </citation>
    <scope>IDENTIFICATION</scope>
    <source>
        <strain evidence="4">Yugu1</strain>
    </source>
</reference>
<accession>K3YLD4</accession>
<dbReference type="Proteomes" id="UP000004995">
    <property type="component" value="Unassembled WGS sequence"/>
</dbReference>
<evidence type="ECO:0000256" key="1">
    <source>
        <dbReference type="ARBA" id="ARBA00009313"/>
    </source>
</evidence>
<dbReference type="PANTHER" id="PTHR13087:SF12">
    <property type="entry name" value="NF-KAPPA-B-ACTIVATING PROTEIN C-TERMINAL DOMAIN-CONTAINING PROTEIN"/>
    <property type="match status" value="1"/>
</dbReference>
<dbReference type="Gramene" id="KQL02157">
    <property type="protein sequence ID" value="KQL02157"/>
    <property type="gene ID" value="SETIT_015057mg"/>
</dbReference>
<dbReference type="Pfam" id="PF06047">
    <property type="entry name" value="Nkap_C"/>
    <property type="match status" value="1"/>
</dbReference>
<name>K3YLD4_SETIT</name>
<proteinExistence type="inferred from homology"/>
<dbReference type="GO" id="GO:0003682">
    <property type="term" value="F:chromatin binding"/>
    <property type="evidence" value="ECO:0007669"/>
    <property type="project" value="InterPro"/>
</dbReference>
<sequence>MSGSRHAWINAVRLQKENQVYSAEERRFDHEQKQKARQEGKVWEDLRHLVDRVLDKGAGAKIEIEHGDPFTLHTVHES</sequence>
<dbReference type="eggNOG" id="KOG2812">
    <property type="taxonomic scope" value="Eukaryota"/>
</dbReference>
<reference evidence="3 5" key="1">
    <citation type="journal article" date="2012" name="Nat. Biotechnol.">
        <title>Reference genome sequence of the model plant Setaria.</title>
        <authorList>
            <person name="Bennetzen J.L."/>
            <person name="Schmutz J."/>
            <person name="Wang H."/>
            <person name="Percifield R."/>
            <person name="Hawkins J."/>
            <person name="Pontaroli A.C."/>
            <person name="Estep M."/>
            <person name="Feng L."/>
            <person name="Vaughn J.N."/>
            <person name="Grimwood J."/>
            <person name="Jenkins J."/>
            <person name="Barry K."/>
            <person name="Lindquist E."/>
            <person name="Hellsten U."/>
            <person name="Deshpande S."/>
            <person name="Wang X."/>
            <person name="Wu X."/>
            <person name="Mitros T."/>
            <person name="Triplett J."/>
            <person name="Yang X."/>
            <person name="Ye C.Y."/>
            <person name="Mauro-Herrera M."/>
            <person name="Wang L."/>
            <person name="Li P."/>
            <person name="Sharma M."/>
            <person name="Sharma R."/>
            <person name="Ronald P.C."/>
            <person name="Panaud O."/>
            <person name="Kellogg E.A."/>
            <person name="Brutnell T.P."/>
            <person name="Doust A.N."/>
            <person name="Tuskan G.A."/>
            <person name="Rokhsar D."/>
            <person name="Devos K.M."/>
        </authorList>
    </citation>
    <scope>NUCLEOTIDE SEQUENCE [LARGE SCALE GENOMIC DNA]</scope>
    <source>
        <strain evidence="5">cv. Yugu1</strain>
        <strain evidence="3">Yugu1</strain>
    </source>
</reference>
<comment type="similarity">
    <text evidence="1">Belongs to the NKAP family.</text>
</comment>
<reference evidence="3" key="2">
    <citation type="submission" date="2015-07" db="EMBL/GenBank/DDBJ databases">
        <authorList>
            <person name="Noorani M."/>
        </authorList>
    </citation>
    <scope>NUCLEOTIDE SEQUENCE</scope>
    <source>
        <strain evidence="3">Yugu1</strain>
    </source>
</reference>
<dbReference type="InterPro" id="IPR009269">
    <property type="entry name" value="NKAP_C"/>
</dbReference>